<sequence>MAGTLHTATRTKPVTDPGHGDAFTDHMVSLEWTPERQWTRPVLLPLADIAMHPGTVGLHYGQVAFEGLKAHRQPDGSMAVFRPWDNACRFRRSAARLAMPELPDELFVAAIDDLVRHDEGWLSDNPSHSLYLRPLMYGDERTLMLRPSRTYRFLLMAFVTGGFFGDNVDAVSVWVAHEHPRAFPGGTGDVKIAGNYAPAFNAQQQAQAAGCQQVIWLDATEGEWVEEMGGMNLFFVRGHGPRAEVVTPRLSGTLLPGVTRDTLLTLAARLGMTAREESVGLRQWRKECLDGGITEVFACGTAAVVTPVGQVRDRDGDWTIGDGTPGPVTRALRTALLDLHHGIAPDPDGWMHHIH</sequence>
<evidence type="ECO:0000256" key="1">
    <source>
        <dbReference type="ARBA" id="ARBA00001933"/>
    </source>
</evidence>
<dbReference type="InterPro" id="IPR005786">
    <property type="entry name" value="B_amino_transII"/>
</dbReference>
<evidence type="ECO:0000256" key="9">
    <source>
        <dbReference type="ARBA" id="ARBA00022898"/>
    </source>
</evidence>
<evidence type="ECO:0000256" key="7">
    <source>
        <dbReference type="ARBA" id="ARBA00022605"/>
    </source>
</evidence>
<keyword evidence="6 17" id="KW-0032">Aminotransferase</keyword>
<keyword evidence="20" id="KW-1185">Reference proteome</keyword>
<feature type="region of interest" description="Disordered" evidence="18">
    <location>
        <begin position="1"/>
        <end position="20"/>
    </location>
</feature>
<dbReference type="OrthoDB" id="4069047at2"/>
<dbReference type="UniPathway" id="UPA00048">
    <property type="reaction ID" value="UER00073"/>
</dbReference>
<dbReference type="Gene3D" id="3.30.470.10">
    <property type="match status" value="1"/>
</dbReference>
<proteinExistence type="inferred from homology"/>
<keyword evidence="8 17" id="KW-0808">Transferase</keyword>
<evidence type="ECO:0000256" key="18">
    <source>
        <dbReference type="SAM" id="MobiDB-lite"/>
    </source>
</evidence>
<feature type="compositionally biased region" description="Polar residues" evidence="18">
    <location>
        <begin position="1"/>
        <end position="12"/>
    </location>
</feature>
<dbReference type="PROSITE" id="PS00770">
    <property type="entry name" value="AA_TRANSFER_CLASS_4"/>
    <property type="match status" value="1"/>
</dbReference>
<comment type="similarity">
    <text evidence="5 15">Belongs to the class-IV pyridoxal-phosphate-dependent aminotransferase family.</text>
</comment>
<dbReference type="GO" id="GO:0052656">
    <property type="term" value="F:L-isoleucine-2-oxoglutarate transaminase activity"/>
    <property type="evidence" value="ECO:0007669"/>
    <property type="project" value="RHEA"/>
</dbReference>
<evidence type="ECO:0000256" key="2">
    <source>
        <dbReference type="ARBA" id="ARBA00004824"/>
    </source>
</evidence>
<dbReference type="Pfam" id="PF01063">
    <property type="entry name" value="Aminotran_4"/>
    <property type="match status" value="1"/>
</dbReference>
<comment type="pathway">
    <text evidence="4">Amino-acid biosynthesis; L-leucine biosynthesis; L-leucine from 3-methyl-2-oxobutanoate: step 4/4.</text>
</comment>
<evidence type="ECO:0000256" key="6">
    <source>
        <dbReference type="ARBA" id="ARBA00022576"/>
    </source>
</evidence>
<dbReference type="UniPathway" id="UPA00047">
    <property type="reaction ID" value="UER00058"/>
</dbReference>
<evidence type="ECO:0000256" key="17">
    <source>
        <dbReference type="RuleBase" id="RU004517"/>
    </source>
</evidence>
<dbReference type="InterPro" id="IPR018300">
    <property type="entry name" value="Aminotrans_IV_CS"/>
</dbReference>
<dbReference type="InterPro" id="IPR001544">
    <property type="entry name" value="Aminotrans_IV"/>
</dbReference>
<evidence type="ECO:0000256" key="13">
    <source>
        <dbReference type="ARBA" id="ARBA00049229"/>
    </source>
</evidence>
<evidence type="ECO:0000256" key="8">
    <source>
        <dbReference type="ARBA" id="ARBA00022679"/>
    </source>
</evidence>
<accession>A0A1H6DVX4</accession>
<gene>
    <name evidence="19" type="ORF">SAMN05444920_106412</name>
</gene>
<protein>
    <recommendedName>
        <fullName evidence="17">Branched-chain-amino-acid aminotransferase</fullName>
        <ecNumber evidence="17">2.6.1.42</ecNumber>
    </recommendedName>
</protein>
<dbReference type="GO" id="GO:0052654">
    <property type="term" value="F:L-leucine-2-oxoglutarate transaminase activity"/>
    <property type="evidence" value="ECO:0007669"/>
    <property type="project" value="RHEA"/>
</dbReference>
<dbReference type="EC" id="2.6.1.42" evidence="17"/>
<dbReference type="AlphaFoldDB" id="A0A1H6DVX4"/>
<dbReference type="PANTHER" id="PTHR11825:SF44">
    <property type="entry name" value="BRANCHED-CHAIN-AMINO-ACID AMINOTRANSFERASE"/>
    <property type="match status" value="1"/>
</dbReference>
<dbReference type="RefSeq" id="WP_103958312.1">
    <property type="nucleotide sequence ID" value="NZ_FNVT01000006.1"/>
</dbReference>
<dbReference type="EMBL" id="FNVT01000006">
    <property type="protein sequence ID" value="SEG89234.1"/>
    <property type="molecule type" value="Genomic_DNA"/>
</dbReference>
<evidence type="ECO:0000313" key="20">
    <source>
        <dbReference type="Proteomes" id="UP000236732"/>
    </source>
</evidence>
<evidence type="ECO:0000256" key="5">
    <source>
        <dbReference type="ARBA" id="ARBA00009320"/>
    </source>
</evidence>
<comment type="catalytic activity">
    <reaction evidence="12 17">
        <text>L-isoleucine + 2-oxoglutarate = (S)-3-methyl-2-oxopentanoate + L-glutamate</text>
        <dbReference type="Rhea" id="RHEA:24801"/>
        <dbReference type="ChEBI" id="CHEBI:16810"/>
        <dbReference type="ChEBI" id="CHEBI:29985"/>
        <dbReference type="ChEBI" id="CHEBI:35146"/>
        <dbReference type="ChEBI" id="CHEBI:58045"/>
        <dbReference type="EC" id="2.6.1.42"/>
    </reaction>
</comment>
<comment type="catalytic activity">
    <reaction evidence="13 17">
        <text>L-leucine + 2-oxoglutarate = 4-methyl-2-oxopentanoate + L-glutamate</text>
        <dbReference type="Rhea" id="RHEA:18321"/>
        <dbReference type="ChEBI" id="CHEBI:16810"/>
        <dbReference type="ChEBI" id="CHEBI:17865"/>
        <dbReference type="ChEBI" id="CHEBI:29985"/>
        <dbReference type="ChEBI" id="CHEBI:57427"/>
        <dbReference type="EC" id="2.6.1.42"/>
    </reaction>
</comment>
<keyword evidence="9 16" id="KW-0663">Pyridoxal phosphate</keyword>
<evidence type="ECO:0000256" key="4">
    <source>
        <dbReference type="ARBA" id="ARBA00005072"/>
    </source>
</evidence>
<dbReference type="SUPFAM" id="SSF56752">
    <property type="entry name" value="D-aminoacid aminotransferase-like PLP-dependent enzymes"/>
    <property type="match status" value="1"/>
</dbReference>
<comment type="catalytic activity">
    <reaction evidence="11 17">
        <text>L-valine + 2-oxoglutarate = 3-methyl-2-oxobutanoate + L-glutamate</text>
        <dbReference type="Rhea" id="RHEA:24813"/>
        <dbReference type="ChEBI" id="CHEBI:11851"/>
        <dbReference type="ChEBI" id="CHEBI:16810"/>
        <dbReference type="ChEBI" id="CHEBI:29985"/>
        <dbReference type="ChEBI" id="CHEBI:57762"/>
        <dbReference type="EC" id="2.6.1.42"/>
    </reaction>
</comment>
<reference evidence="19 20" key="1">
    <citation type="submission" date="2016-10" db="EMBL/GenBank/DDBJ databases">
        <authorList>
            <person name="de Groot N.N."/>
        </authorList>
    </citation>
    <scope>NUCLEOTIDE SEQUENCE [LARGE SCALE GENOMIC DNA]</scope>
    <source>
        <strain evidence="19 20">CGMCC 4.7037</strain>
    </source>
</reference>
<comment type="pathway">
    <text evidence="3">Amino-acid biosynthesis; L-valine biosynthesis; L-valine from pyruvate: step 4/4.</text>
</comment>
<evidence type="ECO:0000256" key="16">
    <source>
        <dbReference type="RuleBase" id="RU004516"/>
    </source>
</evidence>
<feature type="modified residue" description="N6-(pyridoxal phosphate)lysine" evidence="14">
    <location>
        <position position="191"/>
    </location>
</feature>
<dbReference type="GO" id="GO:0009097">
    <property type="term" value="P:isoleucine biosynthetic process"/>
    <property type="evidence" value="ECO:0007669"/>
    <property type="project" value="UniProtKB-UniPathway"/>
</dbReference>
<keyword evidence="10 17" id="KW-0100">Branched-chain amino acid biosynthesis</keyword>
<dbReference type="Proteomes" id="UP000236732">
    <property type="component" value="Unassembled WGS sequence"/>
</dbReference>
<keyword evidence="7 17" id="KW-0028">Amino-acid biosynthesis</keyword>
<dbReference type="InterPro" id="IPR043131">
    <property type="entry name" value="BCAT-like_N"/>
</dbReference>
<name>A0A1H6DVX4_9ACTN</name>
<evidence type="ECO:0000256" key="15">
    <source>
        <dbReference type="RuleBase" id="RU004106"/>
    </source>
</evidence>
<evidence type="ECO:0000256" key="10">
    <source>
        <dbReference type="ARBA" id="ARBA00023304"/>
    </source>
</evidence>
<dbReference type="PIRSF" id="PIRSF006468">
    <property type="entry name" value="BCAT1"/>
    <property type="match status" value="1"/>
</dbReference>
<evidence type="ECO:0000256" key="11">
    <source>
        <dbReference type="ARBA" id="ARBA00048212"/>
    </source>
</evidence>
<evidence type="ECO:0000313" key="19">
    <source>
        <dbReference type="EMBL" id="SEG89234.1"/>
    </source>
</evidence>
<dbReference type="NCBIfam" id="NF009897">
    <property type="entry name" value="PRK13357.1"/>
    <property type="match status" value="1"/>
</dbReference>
<dbReference type="GO" id="GO:0052655">
    <property type="term" value="F:L-valine-2-oxoglutarate transaminase activity"/>
    <property type="evidence" value="ECO:0007669"/>
    <property type="project" value="RHEA"/>
</dbReference>
<dbReference type="Gene3D" id="3.20.10.10">
    <property type="entry name" value="D-amino Acid Aminotransferase, subunit A, domain 2"/>
    <property type="match status" value="1"/>
</dbReference>
<comment type="pathway">
    <text evidence="2">Amino-acid biosynthesis; L-isoleucine biosynthesis; L-isoleucine from 2-oxobutanoate: step 4/4.</text>
</comment>
<dbReference type="GO" id="GO:0009099">
    <property type="term" value="P:L-valine biosynthetic process"/>
    <property type="evidence" value="ECO:0007669"/>
    <property type="project" value="UniProtKB-UniPathway"/>
</dbReference>
<dbReference type="GO" id="GO:0009098">
    <property type="term" value="P:L-leucine biosynthetic process"/>
    <property type="evidence" value="ECO:0007669"/>
    <property type="project" value="UniProtKB-UniPathway"/>
</dbReference>
<dbReference type="InterPro" id="IPR033939">
    <property type="entry name" value="BCAT_family"/>
</dbReference>
<dbReference type="UniPathway" id="UPA00049">
    <property type="reaction ID" value="UER00062"/>
</dbReference>
<comment type="cofactor">
    <cofactor evidence="1 16">
        <name>pyridoxal 5'-phosphate</name>
        <dbReference type="ChEBI" id="CHEBI:597326"/>
    </cofactor>
</comment>
<dbReference type="PANTHER" id="PTHR11825">
    <property type="entry name" value="SUBGROUP IIII AMINOTRANSFERASE"/>
    <property type="match status" value="1"/>
</dbReference>
<evidence type="ECO:0000256" key="14">
    <source>
        <dbReference type="PIRSR" id="PIRSR006468-1"/>
    </source>
</evidence>
<dbReference type="CDD" id="cd01557">
    <property type="entry name" value="BCAT_beta_family"/>
    <property type="match status" value="1"/>
</dbReference>
<evidence type="ECO:0000256" key="12">
    <source>
        <dbReference type="ARBA" id="ARBA00048798"/>
    </source>
</evidence>
<dbReference type="InterPro" id="IPR036038">
    <property type="entry name" value="Aminotransferase-like"/>
</dbReference>
<dbReference type="NCBIfam" id="TIGR01123">
    <property type="entry name" value="ilvE_II"/>
    <property type="match status" value="1"/>
</dbReference>
<organism evidence="19 20">
    <name type="scientific">Nonomuraea solani</name>
    <dbReference type="NCBI Taxonomy" id="1144553"/>
    <lineage>
        <taxon>Bacteria</taxon>
        <taxon>Bacillati</taxon>
        <taxon>Actinomycetota</taxon>
        <taxon>Actinomycetes</taxon>
        <taxon>Streptosporangiales</taxon>
        <taxon>Streptosporangiaceae</taxon>
        <taxon>Nonomuraea</taxon>
    </lineage>
</organism>
<dbReference type="InterPro" id="IPR043132">
    <property type="entry name" value="BCAT-like_C"/>
</dbReference>
<evidence type="ECO:0000256" key="3">
    <source>
        <dbReference type="ARBA" id="ARBA00004931"/>
    </source>
</evidence>